<protein>
    <recommendedName>
        <fullName evidence="3">DNA polymerase III subunit delta</fullName>
    </recommendedName>
</protein>
<accession>A0A1G2E1D9</accession>
<dbReference type="InterPro" id="IPR027417">
    <property type="entry name" value="P-loop_NTPase"/>
</dbReference>
<proteinExistence type="predicted"/>
<dbReference type="EMBL" id="MHLZ01000032">
    <property type="protein sequence ID" value="OGZ19449.1"/>
    <property type="molecule type" value="Genomic_DNA"/>
</dbReference>
<dbReference type="InterPro" id="IPR050238">
    <property type="entry name" value="DNA_Rep/Repair_Clamp_Loader"/>
</dbReference>
<gene>
    <name evidence="1" type="ORF">A2626_01250</name>
</gene>
<comment type="caution">
    <text evidence="1">The sequence shown here is derived from an EMBL/GenBank/DDBJ whole genome shotgun (WGS) entry which is preliminary data.</text>
</comment>
<dbReference type="GO" id="GO:0006261">
    <property type="term" value="P:DNA-templated DNA replication"/>
    <property type="evidence" value="ECO:0007669"/>
    <property type="project" value="TreeGrafter"/>
</dbReference>
<dbReference type="PANTHER" id="PTHR11669">
    <property type="entry name" value="REPLICATION FACTOR C / DNA POLYMERASE III GAMMA-TAU SUBUNIT"/>
    <property type="match status" value="1"/>
</dbReference>
<dbReference type="Gene3D" id="3.40.50.300">
    <property type="entry name" value="P-loop containing nucleotide triphosphate hydrolases"/>
    <property type="match status" value="1"/>
</dbReference>
<name>A0A1G2E1D9_9BACT</name>
<dbReference type="Pfam" id="PF13177">
    <property type="entry name" value="DNA_pol3_delta2"/>
    <property type="match status" value="1"/>
</dbReference>
<dbReference type="PANTHER" id="PTHR11669:SF8">
    <property type="entry name" value="DNA POLYMERASE III SUBUNIT DELTA"/>
    <property type="match status" value="1"/>
</dbReference>
<dbReference type="SUPFAM" id="SSF52540">
    <property type="entry name" value="P-loop containing nucleoside triphosphate hydrolases"/>
    <property type="match status" value="1"/>
</dbReference>
<evidence type="ECO:0000313" key="1">
    <source>
        <dbReference type="EMBL" id="OGZ19449.1"/>
    </source>
</evidence>
<dbReference type="Proteomes" id="UP000177360">
    <property type="component" value="Unassembled WGS sequence"/>
</dbReference>
<organism evidence="1 2">
    <name type="scientific">Candidatus Nealsonbacteria bacterium RIFCSPHIGHO2_01_FULL_38_55</name>
    <dbReference type="NCBI Taxonomy" id="1801664"/>
    <lineage>
        <taxon>Bacteria</taxon>
        <taxon>Candidatus Nealsoniibacteriota</taxon>
    </lineage>
</organism>
<reference evidence="1 2" key="1">
    <citation type="journal article" date="2016" name="Nat. Commun.">
        <title>Thousands of microbial genomes shed light on interconnected biogeochemical processes in an aquifer system.</title>
        <authorList>
            <person name="Anantharaman K."/>
            <person name="Brown C.T."/>
            <person name="Hug L.A."/>
            <person name="Sharon I."/>
            <person name="Castelle C.J."/>
            <person name="Probst A.J."/>
            <person name="Thomas B.C."/>
            <person name="Singh A."/>
            <person name="Wilkins M.J."/>
            <person name="Karaoz U."/>
            <person name="Brodie E.L."/>
            <person name="Williams K.H."/>
            <person name="Hubbard S.S."/>
            <person name="Banfield J.F."/>
        </authorList>
    </citation>
    <scope>NUCLEOTIDE SEQUENCE [LARGE SCALE GENOMIC DNA]</scope>
</reference>
<sequence>MLIGHKKQWDFLAKSAEAGHLPHALLFYGQEHLGKKTFAIEFAKYISCLDKKSGIPCQKCINCISIRKNLFPDFLIVEPELLSKEIQIFQIRGLIEKLSFRPYSAKIKITVLAKAHLMSQEAQNCFLKFLEEPLGEALIILITEHPYSLLPTILSRIQKIKFFPVGSENIKKFLAEKGAGERALSEILPFVSGKPGLAVDFFEAPEKLKERKKFMLDLGELARADLAFRFKYAENIAGDSFDFAKRKEILGIWVECLRNLLLSRFERGEKREEKFSHYSINKIEEEIKLLQEIDSLISGTNINVRLAFEILLMKL</sequence>
<evidence type="ECO:0008006" key="3">
    <source>
        <dbReference type="Google" id="ProtNLM"/>
    </source>
</evidence>
<evidence type="ECO:0000313" key="2">
    <source>
        <dbReference type="Proteomes" id="UP000177360"/>
    </source>
</evidence>
<dbReference type="AlphaFoldDB" id="A0A1G2E1D9"/>